<evidence type="ECO:0000256" key="3">
    <source>
        <dbReference type="ARBA" id="ARBA00022801"/>
    </source>
</evidence>
<dbReference type="Proteomes" id="UP000276133">
    <property type="component" value="Unassembled WGS sequence"/>
</dbReference>
<dbReference type="PROSITE" id="PS00139">
    <property type="entry name" value="THIOL_PROTEASE_CYS"/>
    <property type="match status" value="1"/>
</dbReference>
<comment type="similarity">
    <text evidence="1">Belongs to the peptidase C2 family.</text>
</comment>
<sequence>QNYLKIKSECQKSSTLFTDPLFERTSQSLYPTRRGPMNIKWMRPVEICKLNGQIAKFVEDTANANDLDQGYLGNCWFIAGCAAITFMPELFDKVVPKNQTCHGSGYSGIFHFRFWIYGVWHDVVVDDYLPVWQHSNQLVFCSNREEPNEFWAALLEKAYAKVCGSYENLEGGFTTDALIDMSGGIEESLFLDKKNSGVK</sequence>
<keyword evidence="3" id="KW-0378">Hydrolase</keyword>
<evidence type="ECO:0000259" key="7">
    <source>
        <dbReference type="PROSITE" id="PS50203"/>
    </source>
</evidence>
<dbReference type="GO" id="GO:0005737">
    <property type="term" value="C:cytoplasm"/>
    <property type="evidence" value="ECO:0007669"/>
    <property type="project" value="TreeGrafter"/>
</dbReference>
<dbReference type="InterPro" id="IPR038765">
    <property type="entry name" value="Papain-like_cys_pep_sf"/>
</dbReference>
<reference evidence="8 9" key="1">
    <citation type="journal article" date="2018" name="Sci. Rep.">
        <title>Genomic signatures of local adaptation to the degree of environmental predictability in rotifers.</title>
        <authorList>
            <person name="Franch-Gras L."/>
            <person name="Hahn C."/>
            <person name="Garcia-Roger E.M."/>
            <person name="Carmona M.J."/>
            <person name="Serra M."/>
            <person name="Gomez A."/>
        </authorList>
    </citation>
    <scope>NUCLEOTIDE SEQUENCE [LARGE SCALE GENOMIC DNA]</scope>
    <source>
        <strain evidence="8">HYR1</strain>
    </source>
</reference>
<keyword evidence="9" id="KW-1185">Reference proteome</keyword>
<dbReference type="AlphaFoldDB" id="A0A3M7RIE5"/>
<dbReference type="PROSITE" id="PS50203">
    <property type="entry name" value="CALPAIN_CAT"/>
    <property type="match status" value="1"/>
</dbReference>
<evidence type="ECO:0000256" key="5">
    <source>
        <dbReference type="PIRSR" id="PIRSR622684-1"/>
    </source>
</evidence>
<dbReference type="SMART" id="SM00230">
    <property type="entry name" value="CysPc"/>
    <property type="match status" value="1"/>
</dbReference>
<dbReference type="OrthoDB" id="424753at2759"/>
<organism evidence="8 9">
    <name type="scientific">Brachionus plicatilis</name>
    <name type="common">Marine rotifer</name>
    <name type="synonym">Brachionus muelleri</name>
    <dbReference type="NCBI Taxonomy" id="10195"/>
    <lineage>
        <taxon>Eukaryota</taxon>
        <taxon>Metazoa</taxon>
        <taxon>Spiralia</taxon>
        <taxon>Gnathifera</taxon>
        <taxon>Rotifera</taxon>
        <taxon>Eurotatoria</taxon>
        <taxon>Monogononta</taxon>
        <taxon>Pseudotrocha</taxon>
        <taxon>Ploima</taxon>
        <taxon>Brachionidae</taxon>
        <taxon>Brachionus</taxon>
    </lineage>
</organism>
<evidence type="ECO:0000256" key="4">
    <source>
        <dbReference type="ARBA" id="ARBA00022807"/>
    </source>
</evidence>
<comment type="caution">
    <text evidence="6">Lacks conserved residue(s) required for the propagation of feature annotation.</text>
</comment>
<dbReference type="InterPro" id="IPR001300">
    <property type="entry name" value="Peptidase_C2_calpain_cat"/>
</dbReference>
<dbReference type="InterPro" id="IPR022684">
    <property type="entry name" value="Calpain_cysteine_protease"/>
</dbReference>
<dbReference type="PANTHER" id="PTHR10183">
    <property type="entry name" value="CALPAIN"/>
    <property type="match status" value="1"/>
</dbReference>
<dbReference type="STRING" id="10195.A0A3M7RIE5"/>
<dbReference type="InterPro" id="IPR000169">
    <property type="entry name" value="Pept_cys_AS"/>
</dbReference>
<evidence type="ECO:0000313" key="9">
    <source>
        <dbReference type="Proteomes" id="UP000276133"/>
    </source>
</evidence>
<dbReference type="GO" id="GO:0004198">
    <property type="term" value="F:calcium-dependent cysteine-type endopeptidase activity"/>
    <property type="evidence" value="ECO:0007669"/>
    <property type="project" value="InterPro"/>
</dbReference>
<comment type="caution">
    <text evidence="8">The sequence shown here is derived from an EMBL/GenBank/DDBJ whole genome shotgun (WGS) entry which is preliminary data.</text>
</comment>
<evidence type="ECO:0000256" key="1">
    <source>
        <dbReference type="ARBA" id="ARBA00007623"/>
    </source>
</evidence>
<feature type="active site" evidence="5">
    <location>
        <position position="75"/>
    </location>
</feature>
<evidence type="ECO:0000256" key="6">
    <source>
        <dbReference type="PROSITE-ProRule" id="PRU00239"/>
    </source>
</evidence>
<proteinExistence type="inferred from homology"/>
<feature type="non-terminal residue" evidence="8">
    <location>
        <position position="1"/>
    </location>
</feature>
<gene>
    <name evidence="8" type="ORF">BpHYR1_025417</name>
</gene>
<keyword evidence="4" id="KW-0788">Thiol protease</keyword>
<keyword evidence="2" id="KW-0645">Protease</keyword>
<dbReference type="SUPFAM" id="SSF54001">
    <property type="entry name" value="Cysteine proteinases"/>
    <property type="match status" value="1"/>
</dbReference>
<dbReference type="PANTHER" id="PTHR10183:SF379">
    <property type="entry name" value="CALPAIN-5"/>
    <property type="match status" value="1"/>
</dbReference>
<dbReference type="PRINTS" id="PR00704">
    <property type="entry name" value="CALPAIN"/>
</dbReference>
<protein>
    <submittedName>
        <fullName evidence="8">Calpain-5-like</fullName>
    </submittedName>
</protein>
<feature type="domain" description="Calpain catalytic" evidence="7">
    <location>
        <begin position="16"/>
        <end position="199"/>
    </location>
</feature>
<dbReference type="Pfam" id="PF00648">
    <property type="entry name" value="Peptidase_C2"/>
    <property type="match status" value="1"/>
</dbReference>
<name>A0A3M7RIE5_BRAPC</name>
<evidence type="ECO:0000313" key="8">
    <source>
        <dbReference type="EMBL" id="RNA23343.1"/>
    </source>
</evidence>
<accession>A0A3M7RIE5</accession>
<dbReference type="EMBL" id="REGN01003310">
    <property type="protein sequence ID" value="RNA23343.1"/>
    <property type="molecule type" value="Genomic_DNA"/>
</dbReference>
<dbReference type="GO" id="GO:0006508">
    <property type="term" value="P:proteolysis"/>
    <property type="evidence" value="ECO:0007669"/>
    <property type="project" value="UniProtKB-KW"/>
</dbReference>
<evidence type="ECO:0000256" key="2">
    <source>
        <dbReference type="ARBA" id="ARBA00022670"/>
    </source>
</evidence>